<keyword evidence="2" id="KW-1185">Reference proteome</keyword>
<name>A0ABT1ZGE0_9MICO</name>
<proteinExistence type="predicted"/>
<organism evidence="1 2">
    <name type="scientific">Protaetiibacter mangrovi</name>
    <dbReference type="NCBI Taxonomy" id="2970926"/>
    <lineage>
        <taxon>Bacteria</taxon>
        <taxon>Bacillati</taxon>
        <taxon>Actinomycetota</taxon>
        <taxon>Actinomycetes</taxon>
        <taxon>Micrococcales</taxon>
        <taxon>Microbacteriaceae</taxon>
        <taxon>Protaetiibacter</taxon>
    </lineage>
</organism>
<comment type="caution">
    <text evidence="1">The sequence shown here is derived from an EMBL/GenBank/DDBJ whole genome shotgun (WGS) entry which is preliminary data.</text>
</comment>
<evidence type="ECO:0000313" key="2">
    <source>
        <dbReference type="Proteomes" id="UP001205337"/>
    </source>
</evidence>
<dbReference type="RefSeq" id="WP_258798856.1">
    <property type="nucleotide sequence ID" value="NZ_JANTHX010000007.1"/>
</dbReference>
<dbReference type="Proteomes" id="UP001205337">
    <property type="component" value="Unassembled WGS sequence"/>
</dbReference>
<gene>
    <name evidence="1" type="ORF">NUH29_09485</name>
</gene>
<dbReference type="EMBL" id="JANTHX010000007">
    <property type="protein sequence ID" value="MCS0499779.1"/>
    <property type="molecule type" value="Genomic_DNA"/>
</dbReference>
<reference evidence="1 2" key="1">
    <citation type="submission" date="2022-08" db="EMBL/GenBank/DDBJ databases">
        <authorList>
            <person name="Li F."/>
        </authorList>
    </citation>
    <scope>NUCLEOTIDE SEQUENCE [LARGE SCALE GENOMIC DNA]</scope>
    <source>
        <strain evidence="1 2">10F1B-8-1</strain>
    </source>
</reference>
<evidence type="ECO:0000313" key="1">
    <source>
        <dbReference type="EMBL" id="MCS0499779.1"/>
    </source>
</evidence>
<protein>
    <submittedName>
        <fullName evidence="1">Uncharacterized protein</fullName>
    </submittedName>
</protein>
<sequence length="124" mass="13781">MSDTTRTVVEELLIEGLVDWVDPSWVYSTVSERTPLASFDDRRIHTMGVIVELLSAGLMVPGDVDELGVFRPWDVGAGDAVERIAERWSRDWPGTVPTPGAICWMSATPEGEMRAHELVARERA</sequence>
<accession>A0ABT1ZGE0</accession>